<evidence type="ECO:0000259" key="1">
    <source>
        <dbReference type="Pfam" id="PF01764"/>
    </source>
</evidence>
<dbReference type="InterPro" id="IPR002921">
    <property type="entry name" value="Fungal_lipase-type"/>
</dbReference>
<accession>A0A239TYY3</accession>
<gene>
    <name evidence="2" type="ORF">SAMEA4364220_01668</name>
</gene>
<keyword evidence="3" id="KW-1185">Reference proteome</keyword>
<evidence type="ECO:0000313" key="2">
    <source>
        <dbReference type="EMBL" id="SNV02765.1"/>
    </source>
</evidence>
<dbReference type="InterPro" id="IPR051218">
    <property type="entry name" value="Sec_MonoDiacylglyc_Lipase"/>
</dbReference>
<reference evidence="2 3" key="1">
    <citation type="submission" date="2017-06" db="EMBL/GenBank/DDBJ databases">
        <authorList>
            <consortium name="Pathogen Informatics"/>
        </authorList>
    </citation>
    <scope>NUCLEOTIDE SEQUENCE [LARGE SCALE GENOMIC DNA]</scope>
    <source>
        <strain evidence="2 3">NCTC10570</strain>
    </source>
</reference>
<dbReference type="CDD" id="cd00519">
    <property type="entry name" value="Lipase_3"/>
    <property type="match status" value="1"/>
</dbReference>
<dbReference type="PANTHER" id="PTHR45856:SF24">
    <property type="entry name" value="FUNGAL LIPASE-LIKE DOMAIN-CONTAINING PROTEIN"/>
    <property type="match status" value="1"/>
</dbReference>
<dbReference type="RefSeq" id="WP_027890212.1">
    <property type="nucleotide sequence ID" value="NZ_LT906446.1"/>
</dbReference>
<organism evidence="2 3">
    <name type="scientific">Megamonas hypermegale</name>
    <dbReference type="NCBI Taxonomy" id="158847"/>
    <lineage>
        <taxon>Bacteria</taxon>
        <taxon>Bacillati</taxon>
        <taxon>Bacillota</taxon>
        <taxon>Negativicutes</taxon>
        <taxon>Selenomonadales</taxon>
        <taxon>Selenomonadaceae</taxon>
        <taxon>Megamonas</taxon>
    </lineage>
</organism>
<dbReference type="SUPFAM" id="SSF53474">
    <property type="entry name" value="alpha/beta-Hydrolases"/>
    <property type="match status" value="1"/>
</dbReference>
<dbReference type="AlphaFoldDB" id="A0A239TYY3"/>
<proteinExistence type="predicted"/>
<dbReference type="Gene3D" id="3.40.50.1820">
    <property type="entry name" value="alpha/beta hydrolase"/>
    <property type="match status" value="1"/>
</dbReference>
<dbReference type="InterPro" id="IPR029058">
    <property type="entry name" value="AB_hydrolase_fold"/>
</dbReference>
<dbReference type="PANTHER" id="PTHR45856">
    <property type="entry name" value="ALPHA/BETA-HYDROLASES SUPERFAMILY PROTEIN"/>
    <property type="match status" value="1"/>
</dbReference>
<dbReference type="Pfam" id="PF01764">
    <property type="entry name" value="Lipase_3"/>
    <property type="match status" value="1"/>
</dbReference>
<name>A0A239TYY3_9FIRM</name>
<protein>
    <submittedName>
        <fullName evidence="2">Predicted lipase</fullName>
    </submittedName>
</protein>
<evidence type="ECO:0000313" key="3">
    <source>
        <dbReference type="Proteomes" id="UP000215383"/>
    </source>
</evidence>
<sequence>MQRIFKSCVLVVIMCIFFTNYVFGANKIENVQHEIKVEDVSMRYLAAWTALAVYNDKLSLLARNILQENGWQIDIINKEIEKSDIKLLLAEKQLDNEEIYFLSISGTVSWKDIQTDLAVESVAFSEFDDKSLVHKGFMQYVQDGFFTEKINEDKTLGEDLVEKLKADKSRKLYITGHSLGGAVAELLAARLSDMGIDKNQLKVITFGAPAVGNQYFVDKYATKLDLTRITMKGDPVKNLTQIANSKFVQFDTNIQWELPLIEKDKFAHNMLLYFDKAMRDYYDVTQLYSRENTSLLNEVDYVISIDIDFPEEIYNEEKYIRLVLMDKLKNNGKSYLFIEGNQEQAFVKAKNLNVKNVVIYKFGATKQRENTSNKRYYIDEMKYVYDKNGNLINGFNAGTDTNEMTVVQAALYTDYKIDDM</sequence>
<dbReference type="Proteomes" id="UP000215383">
    <property type="component" value="Chromosome 1"/>
</dbReference>
<dbReference type="eggNOG" id="COG3675">
    <property type="taxonomic scope" value="Bacteria"/>
</dbReference>
<dbReference type="GO" id="GO:0006629">
    <property type="term" value="P:lipid metabolic process"/>
    <property type="evidence" value="ECO:0007669"/>
    <property type="project" value="InterPro"/>
</dbReference>
<dbReference type="EMBL" id="LT906446">
    <property type="protein sequence ID" value="SNV02765.1"/>
    <property type="molecule type" value="Genomic_DNA"/>
</dbReference>
<feature type="domain" description="Fungal lipase-type" evidence="1">
    <location>
        <begin position="102"/>
        <end position="239"/>
    </location>
</feature>
<dbReference type="GeneID" id="78507661"/>